<name>A0AAD4CZZ1_9FUNG</name>
<proteinExistence type="predicted"/>
<dbReference type="Proteomes" id="UP001194580">
    <property type="component" value="Unassembled WGS sequence"/>
</dbReference>
<dbReference type="EMBL" id="JAAAIL010003818">
    <property type="protein sequence ID" value="KAG0249117.1"/>
    <property type="molecule type" value="Genomic_DNA"/>
</dbReference>
<comment type="caution">
    <text evidence="2">The sequence shown here is derived from an EMBL/GenBank/DDBJ whole genome shotgun (WGS) entry which is preliminary data.</text>
</comment>
<dbReference type="AlphaFoldDB" id="A0AAD4CZZ1"/>
<evidence type="ECO:0000313" key="3">
    <source>
        <dbReference type="Proteomes" id="UP001194580"/>
    </source>
</evidence>
<reference evidence="2" key="1">
    <citation type="journal article" date="2020" name="Fungal Divers.">
        <title>Resolving the Mortierellaceae phylogeny through synthesis of multi-gene phylogenetics and phylogenomics.</title>
        <authorList>
            <person name="Vandepol N."/>
            <person name="Liber J."/>
            <person name="Desiro A."/>
            <person name="Na H."/>
            <person name="Kennedy M."/>
            <person name="Barry K."/>
            <person name="Grigoriev I.V."/>
            <person name="Miller A.N."/>
            <person name="O'Donnell K."/>
            <person name="Stajich J.E."/>
            <person name="Bonito G."/>
        </authorList>
    </citation>
    <scope>NUCLEOTIDE SEQUENCE</scope>
    <source>
        <strain evidence="2">NRRL 28262</strain>
    </source>
</reference>
<feature type="non-terminal residue" evidence="2">
    <location>
        <position position="1"/>
    </location>
</feature>
<evidence type="ECO:0000313" key="2">
    <source>
        <dbReference type="EMBL" id="KAG0249117.1"/>
    </source>
</evidence>
<protein>
    <submittedName>
        <fullName evidence="2">Uncharacterized protein</fullName>
    </submittedName>
</protein>
<feature type="compositionally biased region" description="Acidic residues" evidence="1">
    <location>
        <begin position="184"/>
        <end position="197"/>
    </location>
</feature>
<feature type="region of interest" description="Disordered" evidence="1">
    <location>
        <begin position="111"/>
        <end position="224"/>
    </location>
</feature>
<feature type="compositionally biased region" description="Low complexity" evidence="1">
    <location>
        <begin position="201"/>
        <end position="217"/>
    </location>
</feature>
<organism evidence="2 3">
    <name type="scientific">Linnemannia exigua</name>
    <dbReference type="NCBI Taxonomy" id="604196"/>
    <lineage>
        <taxon>Eukaryota</taxon>
        <taxon>Fungi</taxon>
        <taxon>Fungi incertae sedis</taxon>
        <taxon>Mucoromycota</taxon>
        <taxon>Mortierellomycotina</taxon>
        <taxon>Mortierellomycetes</taxon>
        <taxon>Mortierellales</taxon>
        <taxon>Mortierellaceae</taxon>
        <taxon>Linnemannia</taxon>
    </lineage>
</organism>
<evidence type="ECO:0000256" key="1">
    <source>
        <dbReference type="SAM" id="MobiDB-lite"/>
    </source>
</evidence>
<accession>A0AAD4CZZ1</accession>
<feature type="compositionally biased region" description="Acidic residues" evidence="1">
    <location>
        <begin position="154"/>
        <end position="171"/>
    </location>
</feature>
<sequence length="224" mass="24006">VLSSSQTLRTTQLKHVTRAFKLYKQNRSPPTRKAWLLSKALAKVYSHDTATSNNSHAKGKGEGMMKGRGVNLLRKVVGKVPAWAWKKVFERLLVDDVKLIKGSGNSNKAAAVALPGGAPSNTEGSHRGDGGNSARNSMSHADMRARKEVKDVRDDEEEEEALSPEEQEAVEEAVTALVSGGGSVEEEEEDEDEDDGESKDLTSSTLSLSSLSLSTSSRNGAAVV</sequence>
<feature type="compositionally biased region" description="Basic and acidic residues" evidence="1">
    <location>
        <begin position="141"/>
        <end position="153"/>
    </location>
</feature>
<gene>
    <name evidence="2" type="ORF">BGZ95_007678</name>
</gene>
<keyword evidence="3" id="KW-1185">Reference proteome</keyword>